<evidence type="ECO:0000256" key="1">
    <source>
        <dbReference type="SAM" id="MobiDB-lite"/>
    </source>
</evidence>
<accession>A0A0N4UWR1</accession>
<organism evidence="3">
    <name type="scientific">Enterobius vermicularis</name>
    <name type="common">Human pinworm</name>
    <dbReference type="NCBI Taxonomy" id="51028"/>
    <lineage>
        <taxon>Eukaryota</taxon>
        <taxon>Metazoa</taxon>
        <taxon>Ecdysozoa</taxon>
        <taxon>Nematoda</taxon>
        <taxon>Chromadorea</taxon>
        <taxon>Rhabditida</taxon>
        <taxon>Spirurina</taxon>
        <taxon>Oxyuridomorpha</taxon>
        <taxon>Oxyuroidea</taxon>
        <taxon>Oxyuridae</taxon>
        <taxon>Enterobius</taxon>
    </lineage>
</organism>
<sequence>MLVYQGFTLLCIFAAVLALPRKDLSCEFLRRHCLPKQSWLVNKPDNYDANLDSTFRGGNSLEDDYTSEEAVTKPLPGKPTSNVSSTTADSVSSLEDDDGPLVCDTNSVCFSDSDCFGGKCVGLGVNRCACLSCVSGSICSATYGCGGLKDACNLATSVCDCEKAFKRYGYKSYGDALNDLCNIRYCVPDTDSCFGMPCNPGTCDISRICRNIWSSLLVYGVQVLSQTVAEDPVSVQAFFGNRLEMKGLQISRAEYKDAAHSKLKKISNFVILHGQELLLGSAQSIDYTFLALQSHLCLSKQHM</sequence>
<feature type="compositionally biased region" description="Polar residues" evidence="1">
    <location>
        <begin position="79"/>
        <end position="93"/>
    </location>
</feature>
<name>A0A0N4UWR1_ENTVE</name>
<evidence type="ECO:0000313" key="3">
    <source>
        <dbReference type="WBParaSite" id="EVEC_0000194001-mRNA-1"/>
    </source>
</evidence>
<dbReference type="PANTHER" id="PTHR37973">
    <property type="entry name" value="CHONDROITIN PROTEOGLYCAN 3"/>
    <property type="match status" value="1"/>
</dbReference>
<dbReference type="PANTHER" id="PTHR37973:SF1">
    <property type="entry name" value="DICKKOPF_N DOMAIN-CONTAINING PROTEIN"/>
    <property type="match status" value="1"/>
</dbReference>
<feature type="chain" id="PRO_5005887153" evidence="2">
    <location>
        <begin position="19"/>
        <end position="303"/>
    </location>
</feature>
<keyword evidence="2" id="KW-0732">Signal</keyword>
<evidence type="ECO:0000256" key="2">
    <source>
        <dbReference type="SAM" id="SignalP"/>
    </source>
</evidence>
<feature type="region of interest" description="Disordered" evidence="1">
    <location>
        <begin position="66"/>
        <end position="95"/>
    </location>
</feature>
<feature type="signal peptide" evidence="2">
    <location>
        <begin position="1"/>
        <end position="18"/>
    </location>
</feature>
<dbReference type="AlphaFoldDB" id="A0A0N4UWR1"/>
<proteinExistence type="predicted"/>
<dbReference type="InterPro" id="IPR039260">
    <property type="entry name" value="Cpg-3"/>
</dbReference>
<reference evidence="3" key="1">
    <citation type="submission" date="2017-02" db="UniProtKB">
        <authorList>
            <consortium name="WormBaseParasite"/>
        </authorList>
    </citation>
    <scope>IDENTIFICATION</scope>
</reference>
<dbReference type="WBParaSite" id="EVEC_0000194001-mRNA-1">
    <property type="protein sequence ID" value="EVEC_0000194001-mRNA-1"/>
    <property type="gene ID" value="EVEC_0000194001"/>
</dbReference>
<protein>
    <submittedName>
        <fullName evidence="3">Disintegrin domain-containing protein</fullName>
    </submittedName>
</protein>